<evidence type="ECO:0000256" key="1">
    <source>
        <dbReference type="SAM" id="Phobius"/>
    </source>
</evidence>
<reference evidence="2 3" key="1">
    <citation type="submission" date="2020-12" db="EMBL/GenBank/DDBJ databases">
        <authorList>
            <person name="Awala S.I."/>
            <person name="Gwak J.-H."/>
            <person name="Kim S.-J."/>
            <person name="Rhee S.-K."/>
        </authorList>
    </citation>
    <scope>NUCLEOTIDE SEQUENCE [LARGE SCALE GENOMIC DNA]</scope>
    <source>
        <strain evidence="2 3">IT5</strain>
    </source>
</reference>
<feature type="transmembrane region" description="Helical" evidence="1">
    <location>
        <begin position="12"/>
        <end position="35"/>
    </location>
</feature>
<keyword evidence="1" id="KW-0472">Membrane</keyword>
<dbReference type="Proteomes" id="UP000663088">
    <property type="component" value="Chromosome"/>
</dbReference>
<protein>
    <recommendedName>
        <fullName evidence="4">AsmA-like C-terminal domain-containing protein</fullName>
    </recommendedName>
</protein>
<evidence type="ECO:0008006" key="4">
    <source>
        <dbReference type="Google" id="ProtNLM"/>
    </source>
</evidence>
<dbReference type="EMBL" id="CP065956">
    <property type="protein sequence ID" value="QSR86194.1"/>
    <property type="molecule type" value="Genomic_DNA"/>
</dbReference>
<name>A0ABX7PTA4_9BACT</name>
<evidence type="ECO:0000313" key="2">
    <source>
        <dbReference type="EMBL" id="QSR86194.1"/>
    </source>
</evidence>
<dbReference type="RefSeq" id="WP_206844808.1">
    <property type="nucleotide sequence ID" value="NZ_CP065956.1"/>
</dbReference>
<keyword evidence="1" id="KW-1133">Transmembrane helix</keyword>
<accession>A0ABX7PTA4</accession>
<keyword evidence="1" id="KW-0812">Transmembrane</keyword>
<proteinExistence type="predicted"/>
<keyword evidence="3" id="KW-1185">Reference proteome</keyword>
<evidence type="ECO:0000313" key="3">
    <source>
        <dbReference type="Proteomes" id="UP000663088"/>
    </source>
</evidence>
<sequence>MEKKVKGKKGRLFLLLLLAFFALLFLSITSFIFWVNGIVKSQAFADFASKVVEKHTGIFGRFEPFSFYGFGLETGGYEGRGSKESPIELISIKPIAVQLSSIGILGHPWIVRSIDLGDLSIDLQIPELPPERKTEKIPLASSPKKEEALSIEKIHVKSLDLKWPPSMGGGGEIKDIELNISSQQANWLISGSKGFARFQSIPPLSIEKIKALLSRSSIDISEAKLHLQSFPRSVISTEGSIGLVPTHNTHLNLSLKEIPLEAILTEPLKNELRGDLRGTIGINATNDLMKSYHGEGQLYIDRGRLVHVSFLTSLDSFLKLHQLEDIPLTVAHSSISLEPNIIKLHNIDWQSENTMKMTGWITLEGKAVNGTLLLGIRADWIPRLPGLGGKLFNPGEGGYFWTEIHLSGTLNDIHEDFSPRLNNAVQGILQKGIEREIQKQVPGRIFRNFLPNFP</sequence>
<gene>
    <name evidence="2" type="ORF">EM20IM_06695</name>
</gene>
<organism evidence="2 3">
    <name type="scientific">Candidatus Methylacidiphilum infernorum</name>
    <dbReference type="NCBI Taxonomy" id="511746"/>
    <lineage>
        <taxon>Bacteria</taxon>
        <taxon>Pseudomonadati</taxon>
        <taxon>Verrucomicrobiota</taxon>
        <taxon>Methylacidiphilae</taxon>
        <taxon>Methylacidiphilales</taxon>
        <taxon>Methylacidiphilaceae</taxon>
        <taxon>Methylacidiphilum (ex Ratnadevi et al. 2023)</taxon>
    </lineage>
</organism>